<dbReference type="AlphaFoldDB" id="F9GE49"/>
<dbReference type="OrthoDB" id="5108419at2759"/>
<name>F9GE49_FUSOF</name>
<sequence length="80" mass="9066">LRPEVVHTGDHNNWIGDQLRQELSELLNHEEVDAILTTSKKKLGDDDREVAPAKSIHVQLDDLENSEIGAAAHETVYRRK</sequence>
<organism evidence="1">
    <name type="scientific">Fusarium oxysporum (strain Fo5176)</name>
    <name type="common">Fusarium vascular wilt</name>
    <dbReference type="NCBI Taxonomy" id="660025"/>
    <lineage>
        <taxon>Eukaryota</taxon>
        <taxon>Fungi</taxon>
        <taxon>Dikarya</taxon>
        <taxon>Ascomycota</taxon>
        <taxon>Pezizomycotina</taxon>
        <taxon>Sordariomycetes</taxon>
        <taxon>Hypocreomycetidae</taxon>
        <taxon>Hypocreales</taxon>
        <taxon>Nectriaceae</taxon>
        <taxon>Fusarium</taxon>
        <taxon>Fusarium oxysporum species complex</taxon>
    </lineage>
</organism>
<gene>
    <name evidence="1" type="ORF">FOXB_16933</name>
</gene>
<proteinExistence type="predicted"/>
<dbReference type="EMBL" id="AFQF01006065">
    <property type="protein sequence ID" value="EGU72558.1"/>
    <property type="molecule type" value="Genomic_DNA"/>
</dbReference>
<comment type="caution">
    <text evidence="1">The sequence shown here is derived from an EMBL/GenBank/DDBJ whole genome shotgun (WGS) entry which is preliminary data.</text>
</comment>
<evidence type="ECO:0000313" key="1">
    <source>
        <dbReference type="EMBL" id="EGU72558.1"/>
    </source>
</evidence>
<protein>
    <submittedName>
        <fullName evidence="1">Uncharacterized protein</fullName>
    </submittedName>
</protein>
<reference evidence="1" key="1">
    <citation type="journal article" date="2012" name="Mol. Plant Microbe Interact.">
        <title>A highly conserved effector in Fusarium oxysporum is required for full virulence on Arabidopsis.</title>
        <authorList>
            <person name="Thatcher L.F."/>
            <person name="Gardiner D.M."/>
            <person name="Kazan K."/>
            <person name="Manners J."/>
        </authorList>
    </citation>
    <scope>NUCLEOTIDE SEQUENCE [LARGE SCALE GENOMIC DNA]</scope>
    <source>
        <strain evidence="1">Fo5176</strain>
    </source>
</reference>
<accession>F9GE49</accession>
<feature type="non-terminal residue" evidence="1">
    <location>
        <position position="1"/>
    </location>
</feature>